<evidence type="ECO:0000256" key="6">
    <source>
        <dbReference type="SAM" id="MobiDB-lite"/>
    </source>
</evidence>
<dbReference type="PROSITE" id="PS51381">
    <property type="entry name" value="C2_B9"/>
    <property type="match status" value="1"/>
</dbReference>
<keyword evidence="8" id="KW-1185">Reference proteome</keyword>
<dbReference type="STRING" id="51028.A0A158Q9B2"/>
<gene>
    <name evidence="7" type="ORF">EVEC_LOCUS1249</name>
</gene>
<dbReference type="Pfam" id="PF07162">
    <property type="entry name" value="B9-C2"/>
    <property type="match status" value="1"/>
</dbReference>
<dbReference type="EMBL" id="UXUI01007189">
    <property type="protein sequence ID" value="VDD86106.1"/>
    <property type="molecule type" value="Genomic_DNA"/>
</dbReference>
<evidence type="ECO:0000256" key="1">
    <source>
        <dbReference type="ARBA" id="ARBA00004120"/>
    </source>
</evidence>
<feature type="compositionally biased region" description="Basic and acidic residues" evidence="6">
    <location>
        <begin position="118"/>
        <end position="132"/>
    </location>
</feature>
<reference evidence="9" key="1">
    <citation type="submission" date="2016-04" db="UniProtKB">
        <authorList>
            <consortium name="WormBaseParasite"/>
        </authorList>
    </citation>
    <scope>IDENTIFICATION</scope>
</reference>
<dbReference type="PANTHER" id="PTHR12968">
    <property type="entry name" value="B9 DOMAIN-CONTAINING"/>
    <property type="match status" value="1"/>
</dbReference>
<dbReference type="WBParaSite" id="EVEC_0000154101-mRNA-1">
    <property type="protein sequence ID" value="EVEC_0000154101-mRNA-1"/>
    <property type="gene ID" value="EVEC_0000154101"/>
</dbReference>
<name>A0A158Q9B2_ENTVE</name>
<dbReference type="GO" id="GO:0036038">
    <property type="term" value="C:MKS complex"/>
    <property type="evidence" value="ECO:0007669"/>
    <property type="project" value="TreeGrafter"/>
</dbReference>
<proteinExistence type="predicted"/>
<dbReference type="AlphaFoldDB" id="A0A158Q9B2"/>
<keyword evidence="2" id="KW-0963">Cytoplasm</keyword>
<evidence type="ECO:0000313" key="7">
    <source>
        <dbReference type="EMBL" id="VDD86106.1"/>
    </source>
</evidence>
<evidence type="ECO:0000256" key="3">
    <source>
        <dbReference type="ARBA" id="ARBA00022794"/>
    </source>
</evidence>
<sequence length="509" mass="57910">MAFKKKDIGVYSTAVITSELQFQIKLEYKGTYFGQLLSSAKLDQNKFGILEYEKRTENTSREEKTIKWQEKVENPCFAQNDNAGDNSEPCTSSQADRQRLFTYIDNEKPPEDVLTWHTENKEEDSRSDKDSSLAKNNARNSRIAPLSIRVVSRRREMVIDLPSKESMRKARTVNMSAVTMYLMAYLGPLHCDRESYDTNDEYVICKITVINNRIITLEPDVASSSVTLQSRYGNYLATVSIEDANFDLIPSTIDEEVSCKKALNFPHDGLYVEYKVEVPDEISVDGGTKEGSTNISVTKSIDGNDVAVFSHTFSVYMRTRAKSFGENFCFPRILFRICSEDYWGRYYVDGYGFTPLPISPGRHALNITCWRLVNTLSRKAALYDYFVAQNNDVDTLQICGLPNALAQGSKLSRIGLTTTSSGQLVLNVTCILQSQDFISLQLLQQMKYGLAMQRIGLNPNLHWKIIKVLIDFENAKSQLMEIRNKPLPNHVFKKRNAEANTDEMERTNK</sequence>
<keyword evidence="3" id="KW-0970">Cilium biogenesis/degradation</keyword>
<feature type="region of interest" description="Disordered" evidence="6">
    <location>
        <begin position="117"/>
        <end position="138"/>
    </location>
</feature>
<dbReference type="InterPro" id="IPR010796">
    <property type="entry name" value="C2_B9-type_dom"/>
</dbReference>
<dbReference type="GO" id="GO:0060271">
    <property type="term" value="P:cilium assembly"/>
    <property type="evidence" value="ECO:0007669"/>
    <property type="project" value="TreeGrafter"/>
</dbReference>
<accession>A0A158Q9B2</accession>
<keyword evidence="4" id="KW-0206">Cytoskeleton</keyword>
<dbReference type="OrthoDB" id="10263520at2759"/>
<keyword evidence="5" id="KW-0966">Cell projection</keyword>
<evidence type="ECO:0000256" key="5">
    <source>
        <dbReference type="ARBA" id="ARBA00023273"/>
    </source>
</evidence>
<reference evidence="7 8" key="2">
    <citation type="submission" date="2018-10" db="EMBL/GenBank/DDBJ databases">
        <authorList>
            <consortium name="Pathogen Informatics"/>
        </authorList>
    </citation>
    <scope>NUCLEOTIDE SEQUENCE [LARGE SCALE GENOMIC DNA]</scope>
</reference>
<evidence type="ECO:0000256" key="2">
    <source>
        <dbReference type="ARBA" id="ARBA00022490"/>
    </source>
</evidence>
<evidence type="ECO:0000313" key="9">
    <source>
        <dbReference type="WBParaSite" id="EVEC_0000154101-mRNA-1"/>
    </source>
</evidence>
<dbReference type="Proteomes" id="UP000274131">
    <property type="component" value="Unassembled WGS sequence"/>
</dbReference>
<organism evidence="9">
    <name type="scientific">Enterobius vermicularis</name>
    <name type="common">Human pinworm</name>
    <dbReference type="NCBI Taxonomy" id="51028"/>
    <lineage>
        <taxon>Eukaryota</taxon>
        <taxon>Metazoa</taxon>
        <taxon>Ecdysozoa</taxon>
        <taxon>Nematoda</taxon>
        <taxon>Chromadorea</taxon>
        <taxon>Rhabditida</taxon>
        <taxon>Spirurina</taxon>
        <taxon>Oxyuridomorpha</taxon>
        <taxon>Oxyuroidea</taxon>
        <taxon>Oxyuridae</taxon>
        <taxon>Enterobius</taxon>
    </lineage>
</organism>
<evidence type="ECO:0000256" key="4">
    <source>
        <dbReference type="ARBA" id="ARBA00023212"/>
    </source>
</evidence>
<evidence type="ECO:0000313" key="8">
    <source>
        <dbReference type="Proteomes" id="UP000274131"/>
    </source>
</evidence>
<protein>
    <submittedName>
        <fullName evidence="9">PLAT domain-containing protein</fullName>
    </submittedName>
</protein>
<dbReference type="PANTHER" id="PTHR12968:SF4">
    <property type="entry name" value="TECTONIC-LIKE COMPLEX MEMBER MKS1"/>
    <property type="match status" value="1"/>
</dbReference>
<comment type="subcellular location">
    <subcellularLocation>
        <location evidence="1">Cytoplasm</location>
        <location evidence="1">Cytoskeleton</location>
        <location evidence="1">Cilium basal body</location>
    </subcellularLocation>
</comment>